<evidence type="ECO:0000313" key="12">
    <source>
        <dbReference type="Proteomes" id="UP000078046"/>
    </source>
</evidence>
<comment type="caution">
    <text evidence="11">The sequence shown here is derived from an EMBL/GenBank/DDBJ whole genome shotgun (WGS) entry which is preliminary data.</text>
</comment>
<organism evidence="11 12">
    <name type="scientific">Intoshia linei</name>
    <dbReference type="NCBI Taxonomy" id="1819745"/>
    <lineage>
        <taxon>Eukaryota</taxon>
        <taxon>Metazoa</taxon>
        <taxon>Spiralia</taxon>
        <taxon>Lophotrochozoa</taxon>
        <taxon>Mesozoa</taxon>
        <taxon>Orthonectida</taxon>
        <taxon>Rhopaluridae</taxon>
        <taxon>Intoshia</taxon>
    </lineage>
</organism>
<evidence type="ECO:0000256" key="5">
    <source>
        <dbReference type="ARBA" id="ARBA00022755"/>
    </source>
</evidence>
<evidence type="ECO:0000256" key="6">
    <source>
        <dbReference type="ARBA" id="ARBA00022842"/>
    </source>
</evidence>
<proteinExistence type="inferred from homology"/>
<comment type="subunit">
    <text evidence="1 8">Homodimer.</text>
</comment>
<feature type="binding site" evidence="8">
    <location>
        <position position="325"/>
    </location>
    <ligand>
        <name>IMP</name>
        <dbReference type="ChEBI" id="CHEBI:58053"/>
    </ligand>
</feature>
<feature type="binding site" evidence="8">
    <location>
        <position position="243"/>
    </location>
    <ligand>
        <name>IMP</name>
        <dbReference type="ChEBI" id="CHEBI:58053"/>
    </ligand>
</feature>
<keyword evidence="6 8" id="KW-0460">Magnesium</keyword>
<dbReference type="AlphaFoldDB" id="A0A177B2K1"/>
<dbReference type="Gene3D" id="3.40.440.10">
    <property type="entry name" value="Adenylosuccinate Synthetase, subunit A, domain 1"/>
    <property type="match status" value="1"/>
</dbReference>
<dbReference type="GO" id="GO:0004019">
    <property type="term" value="F:adenylosuccinate synthase activity"/>
    <property type="evidence" value="ECO:0007669"/>
    <property type="project" value="UniProtKB-UniRule"/>
</dbReference>
<keyword evidence="2 8" id="KW-0436">Ligase</keyword>
<evidence type="ECO:0000256" key="7">
    <source>
        <dbReference type="ARBA" id="ARBA00023134"/>
    </source>
</evidence>
<dbReference type="InterPro" id="IPR033128">
    <property type="entry name" value="Adenylosuccin_syn_Lys_AS"/>
</dbReference>
<feature type="binding site" evidence="8">
    <location>
        <begin position="42"/>
        <end position="45"/>
    </location>
    <ligand>
        <name>IMP</name>
        <dbReference type="ChEBI" id="CHEBI:58053"/>
    </ligand>
</feature>
<keyword evidence="3 8" id="KW-0479">Metal-binding</keyword>
<dbReference type="InterPro" id="IPR027417">
    <property type="entry name" value="P-loop_NTPase"/>
</dbReference>
<dbReference type="SUPFAM" id="SSF52540">
    <property type="entry name" value="P-loop containing nucleoside triphosphate hydrolases"/>
    <property type="match status" value="1"/>
</dbReference>
<accession>A0A177B2K1</accession>
<feature type="binding site" evidence="8">
    <location>
        <position position="228"/>
    </location>
    <ligand>
        <name>IMP</name>
        <dbReference type="ChEBI" id="CHEBI:58053"/>
    </ligand>
</feature>
<evidence type="ECO:0000256" key="3">
    <source>
        <dbReference type="ARBA" id="ARBA00022723"/>
    </source>
</evidence>
<feature type="binding site" evidence="8">
    <location>
        <position position="148"/>
    </location>
    <ligand>
        <name>IMP</name>
        <dbReference type="ChEBI" id="CHEBI:58053"/>
        <note>ligand shared between dimeric partners</note>
    </ligand>
</feature>
<dbReference type="CDD" id="cd03108">
    <property type="entry name" value="AdSS"/>
    <property type="match status" value="1"/>
</dbReference>
<dbReference type="Pfam" id="PF00709">
    <property type="entry name" value="Adenylsucc_synt"/>
    <property type="match status" value="1"/>
</dbReference>
<evidence type="ECO:0000256" key="10">
    <source>
        <dbReference type="RuleBase" id="RU000520"/>
    </source>
</evidence>
<comment type="pathway">
    <text evidence="8 10">Purine metabolism; AMP biosynthesis via de novo pathway; AMP from IMP: step 1/2.</text>
</comment>
<dbReference type="Gene3D" id="1.10.300.10">
    <property type="entry name" value="Adenylosuccinate Synthetase, subunit A, domain 2"/>
    <property type="match status" value="1"/>
</dbReference>
<dbReference type="GO" id="GO:0005737">
    <property type="term" value="C:cytoplasm"/>
    <property type="evidence" value="ECO:0007669"/>
    <property type="project" value="UniProtKB-SubCell"/>
</dbReference>
<feature type="binding site" evidence="8">
    <location>
        <position position="327"/>
    </location>
    <ligand>
        <name>GTP</name>
        <dbReference type="ChEBI" id="CHEBI:37565"/>
    </ligand>
</feature>
<dbReference type="PANTHER" id="PTHR11846">
    <property type="entry name" value="ADENYLOSUCCINATE SYNTHETASE"/>
    <property type="match status" value="1"/>
</dbReference>
<dbReference type="Gene3D" id="3.90.170.10">
    <property type="entry name" value="Adenylosuccinate Synthetase, subunit A, domain 3"/>
    <property type="match status" value="1"/>
</dbReference>
<dbReference type="InterPro" id="IPR042110">
    <property type="entry name" value="Adenylosuccinate_synth_dom2"/>
</dbReference>
<dbReference type="GO" id="GO:0005525">
    <property type="term" value="F:GTP binding"/>
    <property type="evidence" value="ECO:0007669"/>
    <property type="project" value="UniProtKB-UniRule"/>
</dbReference>
<evidence type="ECO:0000256" key="8">
    <source>
        <dbReference type="HAMAP-Rule" id="MF_03125"/>
    </source>
</evidence>
<keyword evidence="7 8" id="KW-0342">GTP-binding</keyword>
<dbReference type="SMART" id="SM00788">
    <property type="entry name" value="Adenylsucc_synt"/>
    <property type="match status" value="1"/>
</dbReference>
<dbReference type="EMBL" id="LWCA01000458">
    <property type="protein sequence ID" value="OAF68370.1"/>
    <property type="molecule type" value="Genomic_DNA"/>
</dbReference>
<keyword evidence="5 8" id="KW-0658">Purine biosynthesis</keyword>
<comment type="catalytic activity">
    <reaction evidence="8 10">
        <text>IMP + L-aspartate + GTP = N(6)-(1,2-dicarboxyethyl)-AMP + GDP + phosphate + 2 H(+)</text>
        <dbReference type="Rhea" id="RHEA:15753"/>
        <dbReference type="ChEBI" id="CHEBI:15378"/>
        <dbReference type="ChEBI" id="CHEBI:29991"/>
        <dbReference type="ChEBI" id="CHEBI:37565"/>
        <dbReference type="ChEBI" id="CHEBI:43474"/>
        <dbReference type="ChEBI" id="CHEBI:57567"/>
        <dbReference type="ChEBI" id="CHEBI:58053"/>
        <dbReference type="ChEBI" id="CHEBI:58189"/>
        <dbReference type="EC" id="6.3.4.4"/>
    </reaction>
</comment>
<feature type="binding site" evidence="8">
    <location>
        <begin position="17"/>
        <end position="20"/>
    </location>
    <ligand>
        <name>IMP</name>
        <dbReference type="ChEBI" id="CHEBI:58053"/>
    </ligand>
</feature>
<comment type="cofactor">
    <cofactor evidence="8">
        <name>Mg(2+)</name>
        <dbReference type="ChEBI" id="CHEBI:18420"/>
    </cofactor>
    <text evidence="8">Binds 1 Mg(2+) ion per subunit.</text>
</comment>
<gene>
    <name evidence="11" type="ORF">A3Q56_03889</name>
</gene>
<dbReference type="GO" id="GO:0044208">
    <property type="term" value="P:'de novo' AMP biosynthetic process"/>
    <property type="evidence" value="ECO:0007669"/>
    <property type="project" value="UniProtKB-UniRule"/>
</dbReference>
<evidence type="ECO:0000313" key="11">
    <source>
        <dbReference type="EMBL" id="OAF68370.1"/>
    </source>
</evidence>
<sequence>MSIKGKVLVVLGLQLGDEGKGKIVDYLSSDVDIVCRCQGGNNAGHTICTETKKYAFHLIPSGMVRLDCQCLIGNGVVINLKALLEEFSDNFDKEKFDSYFKRLHISSRAHIVSEAHLMLDSFNEGNRNKSLGTTKKGIGPTYTTKVSRHGIRIADLVHPDFSVFENRYRIMIKYLKSINPNFEVDVQKDLAEYKKIANIIKPQVVNSVEYLHRNLVIDKKSCLVECANGTMLDIDFGTYPFVTSSNSSIGGVVTGLGIGPKLIGNIVGVTKAYCTRIGAGPFTTEIQDVTIHYDFMNNNILIYIKSTIENYIATKGHEFGVTTGRRRSCGWLDLVALRHTIMVNGIDEIALTKIDVLDGIETVKVCTSYVHKNTNKEILMLPGNKHYYNSYKMKI</sequence>
<protein>
    <recommendedName>
        <fullName evidence="8 10">Adenylosuccinate synthetase</fullName>
        <shortName evidence="8">AMPSase</shortName>
        <shortName evidence="8">AdSS</shortName>
        <ecNumber evidence="8 10">6.3.4.4</ecNumber>
    </recommendedName>
    <alternativeName>
        <fullName evidence="8">IMP--aspartate ligase</fullName>
    </alternativeName>
</protein>
<feature type="active site" description="Proton donor" evidence="8">
    <location>
        <position position="45"/>
    </location>
</feature>
<dbReference type="HAMAP" id="MF_00011">
    <property type="entry name" value="Adenylosucc_synth"/>
    <property type="match status" value="1"/>
</dbReference>
<feature type="binding site" evidence="8">
    <location>
        <position position="44"/>
    </location>
    <ligand>
        <name>Mg(2+)</name>
        <dbReference type="ChEBI" id="CHEBI:18420"/>
    </ligand>
</feature>
<feature type="binding site" evidence="8">
    <location>
        <begin position="321"/>
        <end position="327"/>
    </location>
    <ligand>
        <name>substrate</name>
    </ligand>
</feature>
<dbReference type="GO" id="GO:0046040">
    <property type="term" value="P:IMP metabolic process"/>
    <property type="evidence" value="ECO:0007669"/>
    <property type="project" value="TreeGrafter"/>
</dbReference>
<comment type="similarity">
    <text evidence="8 10">Belongs to the adenylosuccinate synthetase family.</text>
</comment>
<dbReference type="GO" id="GO:0000287">
    <property type="term" value="F:magnesium ion binding"/>
    <property type="evidence" value="ECO:0007669"/>
    <property type="project" value="UniProtKB-UniRule"/>
</dbReference>
<evidence type="ECO:0000256" key="9">
    <source>
        <dbReference type="PROSITE-ProRule" id="PRU10134"/>
    </source>
</evidence>
<feature type="binding site" evidence="8">
    <location>
        <begin position="353"/>
        <end position="355"/>
    </location>
    <ligand>
        <name>GTP</name>
        <dbReference type="ChEBI" id="CHEBI:37565"/>
    </ligand>
</feature>
<keyword evidence="4 8" id="KW-0547">Nucleotide-binding</keyword>
<dbReference type="NCBIfam" id="NF002223">
    <property type="entry name" value="PRK01117.1"/>
    <property type="match status" value="1"/>
</dbReference>
<feature type="binding site" evidence="8">
    <location>
        <begin position="16"/>
        <end position="22"/>
    </location>
    <ligand>
        <name>GTP</name>
        <dbReference type="ChEBI" id="CHEBI:37565"/>
    </ligand>
</feature>
<feature type="binding site" evidence="8">
    <location>
        <begin position="44"/>
        <end position="46"/>
    </location>
    <ligand>
        <name>GTP</name>
        <dbReference type="ChEBI" id="CHEBI:37565"/>
    </ligand>
</feature>
<dbReference type="PROSITE" id="PS01266">
    <property type="entry name" value="ADENYLOSUCCIN_SYN_1"/>
    <property type="match status" value="1"/>
</dbReference>
<comment type="subcellular location">
    <subcellularLocation>
        <location evidence="8">Cytoplasm</location>
    </subcellularLocation>
</comment>
<dbReference type="InterPro" id="IPR042109">
    <property type="entry name" value="Adenylosuccinate_synth_dom1"/>
</dbReference>
<dbReference type="InterPro" id="IPR018220">
    <property type="entry name" value="Adenylosuccin_syn_GTP-bd"/>
</dbReference>
<comment type="function">
    <text evidence="10">Plays an important role in the de novo pathway of purine nucleotide biosynthesis.</text>
</comment>
<dbReference type="OrthoDB" id="10265645at2759"/>
<dbReference type="UniPathway" id="UPA00075">
    <property type="reaction ID" value="UER00335"/>
</dbReference>
<evidence type="ECO:0000256" key="1">
    <source>
        <dbReference type="ARBA" id="ARBA00011738"/>
    </source>
</evidence>
<evidence type="ECO:0000256" key="2">
    <source>
        <dbReference type="ARBA" id="ARBA00022598"/>
    </source>
</evidence>
<dbReference type="InterPro" id="IPR001114">
    <property type="entry name" value="Adenylosuccinate_synthetase"/>
</dbReference>
<dbReference type="EC" id="6.3.4.4" evidence="8 10"/>
<dbReference type="PROSITE" id="PS00513">
    <property type="entry name" value="ADENYLOSUCCIN_SYN_2"/>
    <property type="match status" value="1"/>
</dbReference>
<dbReference type="Proteomes" id="UP000078046">
    <property type="component" value="Unassembled WGS sequence"/>
</dbReference>
<comment type="function">
    <text evidence="8">Plays an important role in the de novo pathway and in the salvage pathway of purine nucleotide biosynthesis. Catalyzes the first commited step in the biosynthesis of AMP from IMP.</text>
</comment>
<feature type="active site" description="Proton acceptor" evidence="8">
    <location>
        <position position="17"/>
    </location>
</feature>
<keyword evidence="8" id="KW-0963">Cytoplasm</keyword>
<feature type="active site" evidence="9">
    <location>
        <position position="145"/>
    </location>
</feature>
<feature type="binding site" evidence="8">
    <location>
        <position position="134"/>
    </location>
    <ligand>
        <name>IMP</name>
        <dbReference type="ChEBI" id="CHEBI:58053"/>
    </ligand>
</feature>
<dbReference type="InterPro" id="IPR042111">
    <property type="entry name" value="Adenylosuccinate_synth_dom3"/>
</dbReference>
<comment type="caution">
    <text evidence="8">Lacks conserved residue(s) required for the propagation of feature annotation.</text>
</comment>
<feature type="binding site" evidence="8">
    <location>
        <position position="17"/>
    </location>
    <ligand>
        <name>Mg(2+)</name>
        <dbReference type="ChEBI" id="CHEBI:18420"/>
    </ligand>
</feature>
<keyword evidence="12" id="KW-1185">Reference proteome</keyword>
<dbReference type="PANTHER" id="PTHR11846:SF0">
    <property type="entry name" value="ADENYLOSUCCINATE SYNTHETASE"/>
    <property type="match status" value="1"/>
</dbReference>
<name>A0A177B2K1_9BILA</name>
<dbReference type="NCBIfam" id="TIGR00184">
    <property type="entry name" value="purA"/>
    <property type="match status" value="1"/>
</dbReference>
<evidence type="ECO:0000256" key="4">
    <source>
        <dbReference type="ARBA" id="ARBA00022741"/>
    </source>
</evidence>
<reference evidence="11 12" key="1">
    <citation type="submission" date="2016-04" db="EMBL/GenBank/DDBJ databases">
        <title>The genome of Intoshia linei affirms orthonectids as highly simplified spiralians.</title>
        <authorList>
            <person name="Mikhailov K.V."/>
            <person name="Slusarev G.S."/>
            <person name="Nikitin M.A."/>
            <person name="Logacheva M.D."/>
            <person name="Penin A."/>
            <person name="Aleoshin V."/>
            <person name="Panchin Y.V."/>
        </authorList>
    </citation>
    <scope>NUCLEOTIDE SEQUENCE [LARGE SCALE GENOMIC DNA]</scope>
    <source>
        <strain evidence="11">Intl2013</strain>
        <tissue evidence="11">Whole animal</tissue>
    </source>
</reference>